<dbReference type="EMBL" id="KK198762">
    <property type="protein sequence ID" value="KCW51893.1"/>
    <property type="molecule type" value="Genomic_DNA"/>
</dbReference>
<dbReference type="SUPFAM" id="SSF64484">
    <property type="entry name" value="beta and beta-prime subunits of DNA dependent RNA-polymerase"/>
    <property type="match status" value="1"/>
</dbReference>
<evidence type="ECO:0000256" key="2">
    <source>
        <dbReference type="ARBA" id="ARBA00022478"/>
    </source>
</evidence>
<reference evidence="9" key="1">
    <citation type="submission" date="2013-07" db="EMBL/GenBank/DDBJ databases">
        <title>The genome of Eucalyptus grandis.</title>
        <authorList>
            <person name="Schmutz J."/>
            <person name="Hayes R."/>
            <person name="Myburg A."/>
            <person name="Tuskan G."/>
            <person name="Grattapaglia D."/>
            <person name="Rokhsar D.S."/>
        </authorList>
    </citation>
    <scope>NUCLEOTIDE SEQUENCE</scope>
    <source>
        <tissue evidence="9">Leaf extractions</tissue>
    </source>
</reference>
<dbReference type="GO" id="GO:0003899">
    <property type="term" value="F:DNA-directed RNA polymerase activity"/>
    <property type="evidence" value="ECO:0007669"/>
    <property type="project" value="UniProtKB-EC"/>
</dbReference>
<name>A0A059ADJ1_EUCGR</name>
<accession>A0A059ADJ1</accession>
<evidence type="ECO:0000256" key="5">
    <source>
        <dbReference type="ARBA" id="ARBA00022695"/>
    </source>
</evidence>
<dbReference type="GO" id="GO:0006351">
    <property type="term" value="P:DNA-templated transcription"/>
    <property type="evidence" value="ECO:0007669"/>
    <property type="project" value="InterPro"/>
</dbReference>
<dbReference type="Gramene" id="KCW51893">
    <property type="protein sequence ID" value="KCW51893"/>
    <property type="gene ID" value="EUGRSUZ_J01352"/>
</dbReference>
<dbReference type="Pfam" id="PF04998">
    <property type="entry name" value="RNA_pol_Rpb1_5"/>
    <property type="match status" value="1"/>
</dbReference>
<dbReference type="STRING" id="71139.A0A059ADJ1"/>
<dbReference type="PANTHER" id="PTHR34995:SF1">
    <property type="entry name" value="DNA-DIRECTED RNA POLYMERASE SUBUNIT BETA"/>
    <property type="match status" value="1"/>
</dbReference>
<evidence type="ECO:0000256" key="7">
    <source>
        <dbReference type="ARBA" id="ARBA00023163"/>
    </source>
</evidence>
<evidence type="ECO:0000313" key="9">
    <source>
        <dbReference type="EMBL" id="KCW51893.1"/>
    </source>
</evidence>
<organism evidence="9">
    <name type="scientific">Eucalyptus grandis</name>
    <name type="common">Flooded gum</name>
    <dbReference type="NCBI Taxonomy" id="71139"/>
    <lineage>
        <taxon>Eukaryota</taxon>
        <taxon>Viridiplantae</taxon>
        <taxon>Streptophyta</taxon>
        <taxon>Embryophyta</taxon>
        <taxon>Tracheophyta</taxon>
        <taxon>Spermatophyta</taxon>
        <taxon>Magnoliopsida</taxon>
        <taxon>eudicotyledons</taxon>
        <taxon>Gunneridae</taxon>
        <taxon>Pentapetalae</taxon>
        <taxon>rosids</taxon>
        <taxon>malvids</taxon>
        <taxon>Myrtales</taxon>
        <taxon>Myrtaceae</taxon>
        <taxon>Myrtoideae</taxon>
        <taxon>Eucalypteae</taxon>
        <taxon>Eucalyptus</taxon>
    </lineage>
</organism>
<dbReference type="GO" id="GO:0003677">
    <property type="term" value="F:DNA binding"/>
    <property type="evidence" value="ECO:0007669"/>
    <property type="project" value="InterPro"/>
</dbReference>
<proteinExistence type="predicted"/>
<dbReference type="GO" id="GO:0000428">
    <property type="term" value="C:DNA-directed RNA polymerase complex"/>
    <property type="evidence" value="ECO:0007669"/>
    <property type="project" value="UniProtKB-KW"/>
</dbReference>
<dbReference type="InParanoid" id="A0A059ADJ1"/>
<evidence type="ECO:0000256" key="6">
    <source>
        <dbReference type="ARBA" id="ARBA00022833"/>
    </source>
</evidence>
<protein>
    <recommendedName>
        <fullName evidence="1">DNA-directed RNA polymerase</fullName>
        <ecNumber evidence="1">2.7.7.6</ecNumber>
    </recommendedName>
</protein>
<gene>
    <name evidence="9" type="ORF">EUGRSUZ_J01352</name>
</gene>
<evidence type="ECO:0000256" key="3">
    <source>
        <dbReference type="ARBA" id="ARBA00022640"/>
    </source>
</evidence>
<evidence type="ECO:0000256" key="1">
    <source>
        <dbReference type="ARBA" id="ARBA00012418"/>
    </source>
</evidence>
<dbReference type="InterPro" id="IPR050254">
    <property type="entry name" value="RNA_pol_beta''_euk"/>
</dbReference>
<keyword evidence="7" id="KW-0804">Transcription</keyword>
<keyword evidence="4" id="KW-0808">Transferase</keyword>
<evidence type="ECO:0000256" key="4">
    <source>
        <dbReference type="ARBA" id="ARBA00022679"/>
    </source>
</evidence>
<feature type="domain" description="RNA polymerase Rpb1" evidence="8">
    <location>
        <begin position="2"/>
        <end position="156"/>
    </location>
</feature>
<keyword evidence="6" id="KW-0862">Zinc</keyword>
<keyword evidence="2" id="KW-0240">DNA-directed RNA polymerase</keyword>
<dbReference type="AlphaFoldDB" id="A0A059ADJ1"/>
<keyword evidence="5" id="KW-0548">Nucleotidyltransferase</keyword>
<evidence type="ECO:0000259" key="8">
    <source>
        <dbReference type="Pfam" id="PF04998"/>
    </source>
</evidence>
<dbReference type="InterPro" id="IPR007081">
    <property type="entry name" value="RNA_pol_Rpb1_5"/>
</dbReference>
<dbReference type="EC" id="2.7.7.6" evidence="1"/>
<dbReference type="PANTHER" id="PTHR34995">
    <property type="entry name" value="DNA-DIRECTED RNA POLYMERASE SUBUNIT BETA"/>
    <property type="match status" value="1"/>
</dbReference>
<sequence>MRRLVQVVQHIVVRTTDCGGIRGVFVTPQSGMMPERIFIQTLIGRVLTDDNYMGPRCVAIRNKDIGIGLVNRFITFRTQPISIRTPFTCRSTFRMCRLCSGRSPTHGDLVELGEVVGIIAGQSMGEPRTRLTLRTFHTSGVFTGVTAEHAQAPSNGKIKFNHDLVRPTRTRHGHPTFLCSIDLYVTIESEDILHNVTIPPKSFLFVQNNQYVEAEQVIAEIHVGTYTFNLKERVRKHIYSESEGEMHWSTLIYI</sequence>
<keyword evidence="3" id="KW-0934">Plastid</keyword>